<reference evidence="2" key="1">
    <citation type="submission" date="2022-07" db="EMBL/GenBank/DDBJ databases">
        <title>Genome analysis of Parmales, a sister group of diatoms, reveals the evolutionary specialization of diatoms from phago-mixotrophs to photoautotrophs.</title>
        <authorList>
            <person name="Ban H."/>
            <person name="Sato S."/>
            <person name="Yoshikawa S."/>
            <person name="Kazumasa Y."/>
            <person name="Nakamura Y."/>
            <person name="Ichinomiya M."/>
            <person name="Saitoh K."/>
            <person name="Sato N."/>
            <person name="Blanc-Mathieu R."/>
            <person name="Endo H."/>
            <person name="Kuwata A."/>
            <person name="Ogata H."/>
        </authorList>
    </citation>
    <scope>NUCLEOTIDE SEQUENCE</scope>
</reference>
<keyword evidence="3" id="KW-1185">Reference proteome</keyword>
<accession>A0A9W7DPB3</accession>
<evidence type="ECO:0000256" key="1">
    <source>
        <dbReference type="SAM" id="Phobius"/>
    </source>
</evidence>
<dbReference type="EMBL" id="BRXZ01003265">
    <property type="protein sequence ID" value="GMH51109.1"/>
    <property type="molecule type" value="Genomic_DNA"/>
</dbReference>
<organism evidence="2 3">
    <name type="scientific">Triparma retinervis</name>
    <dbReference type="NCBI Taxonomy" id="2557542"/>
    <lineage>
        <taxon>Eukaryota</taxon>
        <taxon>Sar</taxon>
        <taxon>Stramenopiles</taxon>
        <taxon>Ochrophyta</taxon>
        <taxon>Bolidophyceae</taxon>
        <taxon>Parmales</taxon>
        <taxon>Triparmaceae</taxon>
        <taxon>Triparma</taxon>
    </lineage>
</organism>
<dbReference type="OrthoDB" id="10425335at2759"/>
<name>A0A9W7DPB3_9STRA</name>
<keyword evidence="1" id="KW-0812">Transmembrane</keyword>
<keyword evidence="1" id="KW-1133">Transmembrane helix</keyword>
<sequence length="126" mass="14550">MLFGEKKWWIGTPEGFPEEEAYNDVEVVQGPGDFLFWCEGYRHGTLIESPESLDIHGYINFMDNRTDSYYERLLAARAAASNVVLTPEENEEFREACDSARFLDDSGFIPMVVFPILLLVLFKWTK</sequence>
<protein>
    <submittedName>
        <fullName evidence="2">Uncharacterized protein</fullName>
    </submittedName>
</protein>
<dbReference type="AlphaFoldDB" id="A0A9W7DPB3"/>
<feature type="transmembrane region" description="Helical" evidence="1">
    <location>
        <begin position="108"/>
        <end position="125"/>
    </location>
</feature>
<evidence type="ECO:0000313" key="3">
    <source>
        <dbReference type="Proteomes" id="UP001165082"/>
    </source>
</evidence>
<gene>
    <name evidence="2" type="ORF">TrRE_jg9011</name>
</gene>
<comment type="caution">
    <text evidence="2">The sequence shown here is derived from an EMBL/GenBank/DDBJ whole genome shotgun (WGS) entry which is preliminary data.</text>
</comment>
<evidence type="ECO:0000313" key="2">
    <source>
        <dbReference type="EMBL" id="GMH51109.1"/>
    </source>
</evidence>
<keyword evidence="1" id="KW-0472">Membrane</keyword>
<proteinExistence type="predicted"/>
<dbReference type="Proteomes" id="UP001165082">
    <property type="component" value="Unassembled WGS sequence"/>
</dbReference>